<feature type="domain" description="Ras/Rap GTPase-activating protein SynGAP-like PH" evidence="2">
    <location>
        <begin position="35"/>
        <end position="81"/>
    </location>
</feature>
<feature type="compositionally biased region" description="Basic and acidic residues" evidence="1">
    <location>
        <begin position="74"/>
        <end position="84"/>
    </location>
</feature>
<feature type="region of interest" description="Disordered" evidence="1">
    <location>
        <begin position="1"/>
        <end position="92"/>
    </location>
</feature>
<dbReference type="Pfam" id="PF25321">
    <property type="entry name" value="PH_RASGAP"/>
    <property type="match status" value="1"/>
</dbReference>
<accession>A0A6G0IGB3</accession>
<organism evidence="3 4">
    <name type="scientific">Larimichthys crocea</name>
    <name type="common">Large yellow croaker</name>
    <name type="synonym">Pseudosciaena crocea</name>
    <dbReference type="NCBI Taxonomy" id="215358"/>
    <lineage>
        <taxon>Eukaryota</taxon>
        <taxon>Metazoa</taxon>
        <taxon>Chordata</taxon>
        <taxon>Craniata</taxon>
        <taxon>Vertebrata</taxon>
        <taxon>Euteleostomi</taxon>
        <taxon>Actinopterygii</taxon>
        <taxon>Neopterygii</taxon>
        <taxon>Teleostei</taxon>
        <taxon>Neoteleostei</taxon>
        <taxon>Acanthomorphata</taxon>
        <taxon>Eupercaria</taxon>
        <taxon>Sciaenidae</taxon>
        <taxon>Larimichthys</taxon>
    </lineage>
</organism>
<feature type="compositionally biased region" description="Basic residues" evidence="1">
    <location>
        <begin position="45"/>
        <end position="56"/>
    </location>
</feature>
<dbReference type="EMBL" id="REGW02000010">
    <property type="protein sequence ID" value="KAE8290470.1"/>
    <property type="molecule type" value="Genomic_DNA"/>
</dbReference>
<reference evidence="3 4" key="1">
    <citation type="submission" date="2019-07" db="EMBL/GenBank/DDBJ databases">
        <title>Chromosome genome assembly for large yellow croaker.</title>
        <authorList>
            <person name="Xiao S."/>
        </authorList>
    </citation>
    <scope>NUCLEOTIDE SEQUENCE [LARGE SCALE GENOMIC DNA]</scope>
    <source>
        <strain evidence="3">JMULYC20181020</strain>
        <tissue evidence="3">Muscle</tissue>
    </source>
</reference>
<dbReference type="AlphaFoldDB" id="A0A6G0IGB3"/>
<name>A0A6G0IGB3_LARCR</name>
<protein>
    <submittedName>
        <fullName evidence="3">Ras GTPase-activating protein nGAP RAS protein activator-like 2</fullName>
    </submittedName>
</protein>
<keyword evidence="4" id="KW-1185">Reference proteome</keyword>
<sequence>MDFLEVSSDRSPRRRSISGVGSSEKSVAVDNPNSSPFKVPGFFSKRLKGSIKRTKSQTKLDRNTSFRLPALRPAEPDRKTRSVSERSMQQQSAKRWIKFKLQGARSLHACRQRCEEAGQTFMHVTPPTKHHHEGEEEEEEEEEDGPGHGGHKS</sequence>
<gene>
    <name evidence="3" type="ORF">D5F01_LYC10043</name>
</gene>
<feature type="compositionally biased region" description="Polar residues" evidence="1">
    <location>
        <begin position="19"/>
        <end position="36"/>
    </location>
</feature>
<evidence type="ECO:0000259" key="2">
    <source>
        <dbReference type="Pfam" id="PF25321"/>
    </source>
</evidence>
<evidence type="ECO:0000313" key="4">
    <source>
        <dbReference type="Proteomes" id="UP000424527"/>
    </source>
</evidence>
<evidence type="ECO:0000256" key="1">
    <source>
        <dbReference type="SAM" id="MobiDB-lite"/>
    </source>
</evidence>
<feature type="region of interest" description="Disordered" evidence="1">
    <location>
        <begin position="119"/>
        <end position="153"/>
    </location>
</feature>
<proteinExistence type="predicted"/>
<dbReference type="InterPro" id="IPR057606">
    <property type="entry name" value="SynGAP1-like_PH"/>
</dbReference>
<comment type="caution">
    <text evidence="3">The sequence shown here is derived from an EMBL/GenBank/DDBJ whole genome shotgun (WGS) entry which is preliminary data.</text>
</comment>
<evidence type="ECO:0000313" key="3">
    <source>
        <dbReference type="EMBL" id="KAE8290470.1"/>
    </source>
</evidence>
<dbReference type="Proteomes" id="UP000424527">
    <property type="component" value="Unassembled WGS sequence"/>
</dbReference>
<feature type="compositionally biased region" description="Acidic residues" evidence="1">
    <location>
        <begin position="135"/>
        <end position="144"/>
    </location>
</feature>